<sequence length="169" mass="19357">MTVKQSPYDYVEQAPYYKVKHAPSLKGLLKPFKGKGDYVVLEQQMIEAREGIAAMIDEIVEMWAKPPFSLLAIQAGTQASPSGAHHLRWRSRGRAQRMGFGVWAKAMQDKQTPEDLLEELYWFEALRLQTNMQISCLTFIAKQARECQEKMDEALEVLAQAKHDKTEKL</sequence>
<dbReference type="Proteomes" id="UP001294570">
    <property type="component" value="Unassembled WGS sequence"/>
</dbReference>
<keyword evidence="2" id="KW-1185">Reference proteome</keyword>
<evidence type="ECO:0000313" key="1">
    <source>
        <dbReference type="EMBL" id="MDY7218563.1"/>
    </source>
</evidence>
<organism evidence="1 2">
    <name type="scientific">Denitrificimonas halotolerans</name>
    <dbReference type="NCBI Taxonomy" id="3098930"/>
    <lineage>
        <taxon>Bacteria</taxon>
        <taxon>Pseudomonadati</taxon>
        <taxon>Pseudomonadota</taxon>
        <taxon>Gammaproteobacteria</taxon>
        <taxon>Pseudomonadales</taxon>
        <taxon>Pseudomonadaceae</taxon>
        <taxon>Denitrificimonas</taxon>
    </lineage>
</organism>
<dbReference type="Pfam" id="PF11358">
    <property type="entry name" value="DUF3158"/>
    <property type="match status" value="1"/>
</dbReference>
<accession>A0ABU5GSD7</accession>
<protein>
    <submittedName>
        <fullName evidence="1">DUF3158 family protein</fullName>
    </submittedName>
</protein>
<dbReference type="EMBL" id="JAXIVU010000002">
    <property type="protein sequence ID" value="MDY7218563.1"/>
    <property type="molecule type" value="Genomic_DNA"/>
</dbReference>
<evidence type="ECO:0000313" key="2">
    <source>
        <dbReference type="Proteomes" id="UP001294570"/>
    </source>
</evidence>
<name>A0ABU5GSD7_9GAMM</name>
<dbReference type="RefSeq" id="WP_321552652.1">
    <property type="nucleotide sequence ID" value="NZ_JAXIVU010000002.1"/>
</dbReference>
<comment type="caution">
    <text evidence="1">The sequence shown here is derived from an EMBL/GenBank/DDBJ whole genome shotgun (WGS) entry which is preliminary data.</text>
</comment>
<gene>
    <name evidence="1" type="ORF">TOI97_03070</name>
</gene>
<proteinExistence type="predicted"/>
<reference evidence="1 2" key="1">
    <citation type="submission" date="2023-12" db="EMBL/GenBank/DDBJ databases">
        <title>Denitrificimonas halotolerans sp. nov.,a novel species isolated from landfill leachate.</title>
        <authorList>
            <person name="Wang S."/>
        </authorList>
    </citation>
    <scope>NUCLEOTIDE SEQUENCE [LARGE SCALE GENOMIC DNA]</scope>
    <source>
        <strain evidence="1 2">JX-1</strain>
    </source>
</reference>
<dbReference type="InterPro" id="IPR021502">
    <property type="entry name" value="DUF3158"/>
</dbReference>